<sequence>MYEDFYRFKEKPFSLTPDPEFLYLSKQHQGALDHMMYGIRQREGFMAVVGDVGTGKTTLSRCLLEQLDPGIAVALILNPMLSDMDLLKTCIHDLGAPPVPSRRSMAASGASLGDPGFALEMDDSGTDEDWVNSASKKELLDALNHFLIEQSQKGGSTVIIIDEAQNLPLQVMEQLRILSNLETEKEKLLQIIFVGQLELNDKLFLPELKQLNQRISIRYEITPLSKEETRNYINHRLLVAGVGSRVAFAAPAVNLIYNFSKGYPRLINLACDRTLLAGYNSQADVLQLEHARQGIRSLQGKDDRESRTPLRAFSLKKTLALAAALAVAGFLIWNETADAPNAENSVAVQAAQPTPVSAPAPRVAPEPTPQTIAEPVPAEAPQSEAVAVPVVEPEPNVAAPEEAGYRIHVDSTNSKKEADNEVARLQQAGFDAFSKQVQGPGGAWYMIYVGPFEDAANARVHMKALKFAGKKPILLSIINNG</sequence>
<dbReference type="InterPro" id="IPR007730">
    <property type="entry name" value="SPOR-like_dom"/>
</dbReference>
<dbReference type="SMART" id="SM00382">
    <property type="entry name" value="AAA"/>
    <property type="match status" value="1"/>
</dbReference>
<dbReference type="Proteomes" id="UP000594464">
    <property type="component" value="Chromosome"/>
</dbReference>
<proteinExistence type="predicted"/>
<dbReference type="Pfam" id="PF05036">
    <property type="entry name" value="SPOR"/>
    <property type="match status" value="1"/>
</dbReference>
<evidence type="ECO:0000259" key="1">
    <source>
        <dbReference type="PROSITE" id="PS51724"/>
    </source>
</evidence>
<dbReference type="SUPFAM" id="SSF110997">
    <property type="entry name" value="Sporulation related repeat"/>
    <property type="match status" value="1"/>
</dbReference>
<organism evidence="2 3">
    <name type="scientific">Candidatus Nitrohelix vancouverensis</name>
    <dbReference type="NCBI Taxonomy" id="2705534"/>
    <lineage>
        <taxon>Bacteria</taxon>
        <taxon>Pseudomonadati</taxon>
        <taxon>Nitrospinota/Tectimicrobiota group</taxon>
        <taxon>Nitrospinota</taxon>
        <taxon>Nitrospinia</taxon>
        <taxon>Nitrospinales</taxon>
        <taxon>Nitrospinaceae</taxon>
        <taxon>Candidatus Nitrohelix</taxon>
    </lineage>
</organism>
<evidence type="ECO:0000313" key="3">
    <source>
        <dbReference type="Proteomes" id="UP000594464"/>
    </source>
</evidence>
<dbReference type="GO" id="GO:0042834">
    <property type="term" value="F:peptidoglycan binding"/>
    <property type="evidence" value="ECO:0007669"/>
    <property type="project" value="InterPro"/>
</dbReference>
<dbReference type="Gene3D" id="3.40.50.300">
    <property type="entry name" value="P-loop containing nucleotide triphosphate hydrolases"/>
    <property type="match status" value="1"/>
</dbReference>
<dbReference type="AlphaFoldDB" id="A0A7T0C261"/>
<accession>A0A7T0C261</accession>
<name>A0A7T0C261_9BACT</name>
<dbReference type="InterPro" id="IPR052026">
    <property type="entry name" value="ExeA_AAA_ATPase_DNA-bind"/>
</dbReference>
<dbReference type="PROSITE" id="PS51724">
    <property type="entry name" value="SPOR"/>
    <property type="match status" value="1"/>
</dbReference>
<dbReference type="Pfam" id="PF13401">
    <property type="entry name" value="AAA_22"/>
    <property type="match status" value="1"/>
</dbReference>
<dbReference type="KEGG" id="nva:G3M78_07140"/>
<reference evidence="3" key="1">
    <citation type="submission" date="2020-02" db="EMBL/GenBank/DDBJ databases">
        <title>Genomic and physiological characterization of two novel Nitrospinaceae genera.</title>
        <authorList>
            <person name="Mueller A.J."/>
            <person name="Jung M.-Y."/>
            <person name="Strachan C.R."/>
            <person name="Herbold C.W."/>
            <person name="Kirkegaard R.H."/>
            <person name="Daims H."/>
        </authorList>
    </citation>
    <scope>NUCLEOTIDE SEQUENCE [LARGE SCALE GENOMIC DNA]</scope>
</reference>
<dbReference type="InterPro" id="IPR049945">
    <property type="entry name" value="AAA_22"/>
</dbReference>
<dbReference type="InterPro" id="IPR036680">
    <property type="entry name" value="SPOR-like_sf"/>
</dbReference>
<dbReference type="Gene3D" id="3.30.70.1070">
    <property type="entry name" value="Sporulation related repeat"/>
    <property type="match status" value="1"/>
</dbReference>
<feature type="domain" description="SPOR" evidence="1">
    <location>
        <begin position="399"/>
        <end position="477"/>
    </location>
</feature>
<gene>
    <name evidence="2" type="ORF">G3M78_07140</name>
</gene>
<dbReference type="PANTHER" id="PTHR35894:SF1">
    <property type="entry name" value="PHOSPHORIBULOKINASE _ URIDINE KINASE FAMILY"/>
    <property type="match status" value="1"/>
</dbReference>
<dbReference type="GO" id="GO:0016887">
    <property type="term" value="F:ATP hydrolysis activity"/>
    <property type="evidence" value="ECO:0007669"/>
    <property type="project" value="InterPro"/>
</dbReference>
<evidence type="ECO:0000313" key="2">
    <source>
        <dbReference type="EMBL" id="QPJ65174.1"/>
    </source>
</evidence>
<protein>
    <submittedName>
        <fullName evidence="2">AAA family ATPase</fullName>
    </submittedName>
</protein>
<dbReference type="PANTHER" id="PTHR35894">
    <property type="entry name" value="GENERAL SECRETION PATHWAY PROTEIN A-RELATED"/>
    <property type="match status" value="1"/>
</dbReference>
<dbReference type="SUPFAM" id="SSF52540">
    <property type="entry name" value="P-loop containing nucleoside triphosphate hydrolases"/>
    <property type="match status" value="1"/>
</dbReference>
<dbReference type="InterPro" id="IPR003593">
    <property type="entry name" value="AAA+_ATPase"/>
</dbReference>
<dbReference type="InterPro" id="IPR027417">
    <property type="entry name" value="P-loop_NTPase"/>
</dbReference>
<dbReference type="EMBL" id="CP048620">
    <property type="protein sequence ID" value="QPJ65174.1"/>
    <property type="molecule type" value="Genomic_DNA"/>
</dbReference>